<organism evidence="3 4">
    <name type="scientific">Iodobacter fluviatilis</name>
    <dbReference type="NCBI Taxonomy" id="537"/>
    <lineage>
        <taxon>Bacteria</taxon>
        <taxon>Pseudomonadati</taxon>
        <taxon>Pseudomonadota</taxon>
        <taxon>Betaproteobacteria</taxon>
        <taxon>Neisseriales</taxon>
        <taxon>Chitinibacteraceae</taxon>
        <taxon>Iodobacter</taxon>
    </lineage>
</organism>
<dbReference type="Proteomes" id="UP000515917">
    <property type="component" value="Chromosome"/>
</dbReference>
<name>A0A7G3G4L1_9NEIS</name>
<dbReference type="KEGG" id="ifl:C1H71_01480"/>
<protein>
    <recommendedName>
        <fullName evidence="5">DUF3999 domain-containing protein</fullName>
    </recommendedName>
</protein>
<dbReference type="EMBL" id="CP025781">
    <property type="protein sequence ID" value="QBC42360.1"/>
    <property type="molecule type" value="Genomic_DNA"/>
</dbReference>
<evidence type="ECO:0000256" key="1">
    <source>
        <dbReference type="SAM" id="Phobius"/>
    </source>
</evidence>
<feature type="transmembrane region" description="Helical" evidence="1">
    <location>
        <begin position="406"/>
        <end position="427"/>
    </location>
</feature>
<proteinExistence type="predicted"/>
<dbReference type="InterPro" id="IPR025060">
    <property type="entry name" value="DUF3999"/>
</dbReference>
<evidence type="ECO:0000256" key="2">
    <source>
        <dbReference type="SAM" id="SignalP"/>
    </source>
</evidence>
<gene>
    <name evidence="3" type="ORF">C1H71_01480</name>
</gene>
<dbReference type="RefSeq" id="WP_130104983.1">
    <property type="nucleotide sequence ID" value="NZ_CP025781.1"/>
</dbReference>
<sequence length="433" mass="47223">MRRMLILLLCISPLTLAKKLTPTPLPAILTSSLFSHQQALIIKETAPFYRLDLPISVYQFSQDADLGDLRVFNAAGEVVPYAFISPKPSIQSAQTALRFFPYSNTQLSQQISVQVHSNGQLSAQTSSASSSQSSYIVDASQIQGRFETLALSWQESNYQSQIKLAVSDDLKSWQELGSTALVQLDYQGQVLKQAKIDLTGVQAKYLRLNPETPLTLTQALLQYSTQDAPIAHRIWLTPIVATASQQGEYLFDLGLHAPIDRVQLALPQLNTVAEVSLSSSANPKGPWQSVQNMIVYRLANSESPSIEISPNNHRYWQLQVKQNGGGLGQGMPKLKVGWLAQQIAFAARGEAPFTLAFGNIQIQNAAMQAQDLIIGKQIAPATAGVLLNKVAITTTIASAPSPARTYGLWAALVLAVTVLGTMAWKLLQQTKKL</sequence>
<feature type="signal peptide" evidence="2">
    <location>
        <begin position="1"/>
        <end position="17"/>
    </location>
</feature>
<dbReference type="AlphaFoldDB" id="A0A7G3G4L1"/>
<evidence type="ECO:0008006" key="5">
    <source>
        <dbReference type="Google" id="ProtNLM"/>
    </source>
</evidence>
<keyword evidence="4" id="KW-1185">Reference proteome</keyword>
<evidence type="ECO:0000313" key="4">
    <source>
        <dbReference type="Proteomes" id="UP000515917"/>
    </source>
</evidence>
<keyword evidence="1" id="KW-1133">Transmembrane helix</keyword>
<keyword evidence="1" id="KW-0472">Membrane</keyword>
<keyword evidence="1" id="KW-0812">Transmembrane</keyword>
<reference evidence="3 4" key="1">
    <citation type="submission" date="2018-01" db="EMBL/GenBank/DDBJ databases">
        <title>Genome sequence of Iodobacter sp. strain PCH194 isolated from Indian Trans-Himalaya.</title>
        <authorList>
            <person name="Kumar V."/>
            <person name="Thakur V."/>
            <person name="Kumar S."/>
            <person name="Singh D."/>
        </authorList>
    </citation>
    <scope>NUCLEOTIDE SEQUENCE [LARGE SCALE GENOMIC DNA]</scope>
    <source>
        <strain evidence="3 4">PCH194</strain>
    </source>
</reference>
<feature type="chain" id="PRO_5028983822" description="DUF3999 domain-containing protein" evidence="2">
    <location>
        <begin position="18"/>
        <end position="433"/>
    </location>
</feature>
<evidence type="ECO:0000313" key="3">
    <source>
        <dbReference type="EMBL" id="QBC42360.1"/>
    </source>
</evidence>
<keyword evidence="2" id="KW-0732">Signal</keyword>
<dbReference type="Pfam" id="PF13163">
    <property type="entry name" value="DUF3999"/>
    <property type="match status" value="1"/>
</dbReference>
<accession>A0A7G3G4L1</accession>